<dbReference type="Proteomes" id="UP000033860">
    <property type="component" value="Unassembled WGS sequence"/>
</dbReference>
<proteinExistence type="inferred from homology"/>
<dbReference type="Gene3D" id="1.10.730.10">
    <property type="entry name" value="Isoleucyl-tRNA Synthetase, Domain 1"/>
    <property type="match status" value="1"/>
</dbReference>
<keyword evidence="3 10" id="KW-0436">Ligase</keyword>
<evidence type="ECO:0000259" key="12">
    <source>
        <dbReference type="Pfam" id="PF00133"/>
    </source>
</evidence>
<keyword evidence="5 10" id="KW-0067">ATP-binding</keyword>
<dbReference type="InterPro" id="IPR002300">
    <property type="entry name" value="aa-tRNA-synth_Ia"/>
</dbReference>
<evidence type="ECO:0000256" key="2">
    <source>
        <dbReference type="ARBA" id="ARBA00022490"/>
    </source>
</evidence>
<accession>A0A0G1UVQ3</accession>
<evidence type="ECO:0000256" key="7">
    <source>
        <dbReference type="ARBA" id="ARBA00023146"/>
    </source>
</evidence>
<comment type="similarity">
    <text evidence="10">Belongs to the class-I aminoacyl-tRNA synthetase family.</text>
</comment>
<dbReference type="InterPro" id="IPR009008">
    <property type="entry name" value="Val/Leu/Ile-tRNA-synth_edit"/>
</dbReference>
<organism evidence="14 15">
    <name type="scientific">Candidatus Beckwithbacteria bacterium GW2011_GWB1_47_15</name>
    <dbReference type="NCBI Taxonomy" id="1618371"/>
    <lineage>
        <taxon>Bacteria</taxon>
        <taxon>Candidatus Beckwithiibacteriota</taxon>
    </lineage>
</organism>
<dbReference type="GO" id="GO:0002161">
    <property type="term" value="F:aminoacyl-tRNA deacylase activity"/>
    <property type="evidence" value="ECO:0007669"/>
    <property type="project" value="InterPro"/>
</dbReference>
<dbReference type="PATRIC" id="fig|1618371.3.peg.16"/>
<dbReference type="SUPFAM" id="SSF52374">
    <property type="entry name" value="Nucleotidylyl transferase"/>
    <property type="match status" value="1"/>
</dbReference>
<keyword evidence="6 10" id="KW-0648">Protein biosynthesis</keyword>
<feature type="region of interest" description="Disordered" evidence="11">
    <location>
        <begin position="625"/>
        <end position="644"/>
    </location>
</feature>
<evidence type="ECO:0000259" key="13">
    <source>
        <dbReference type="Pfam" id="PF08264"/>
    </source>
</evidence>
<comment type="catalytic activity">
    <reaction evidence="8">
        <text>tRNA(Val) + L-valine + ATP = L-valyl-tRNA(Val) + AMP + diphosphate</text>
        <dbReference type="Rhea" id="RHEA:10704"/>
        <dbReference type="Rhea" id="RHEA-COMP:9672"/>
        <dbReference type="Rhea" id="RHEA-COMP:9708"/>
        <dbReference type="ChEBI" id="CHEBI:30616"/>
        <dbReference type="ChEBI" id="CHEBI:33019"/>
        <dbReference type="ChEBI" id="CHEBI:57762"/>
        <dbReference type="ChEBI" id="CHEBI:78442"/>
        <dbReference type="ChEBI" id="CHEBI:78537"/>
        <dbReference type="ChEBI" id="CHEBI:456215"/>
        <dbReference type="EC" id="6.1.1.9"/>
    </reaction>
</comment>
<dbReference type="InterPro" id="IPR001412">
    <property type="entry name" value="aa-tRNA-synth_I_CS"/>
</dbReference>
<dbReference type="AlphaFoldDB" id="A0A0G1UVQ3"/>
<dbReference type="PRINTS" id="PR00986">
    <property type="entry name" value="TRNASYNTHVAL"/>
</dbReference>
<dbReference type="PROSITE" id="PS00178">
    <property type="entry name" value="AA_TRNA_LIGASE_I"/>
    <property type="match status" value="1"/>
</dbReference>
<evidence type="ECO:0000256" key="11">
    <source>
        <dbReference type="SAM" id="MobiDB-lite"/>
    </source>
</evidence>
<dbReference type="Pfam" id="PF08264">
    <property type="entry name" value="Anticodon_1"/>
    <property type="match status" value="1"/>
</dbReference>
<dbReference type="InterPro" id="IPR014729">
    <property type="entry name" value="Rossmann-like_a/b/a_fold"/>
</dbReference>
<evidence type="ECO:0000256" key="8">
    <source>
        <dbReference type="ARBA" id="ARBA00047552"/>
    </source>
</evidence>
<feature type="domain" description="Aminoacyl-tRNA synthetase class Ia" evidence="12">
    <location>
        <begin position="13"/>
        <end position="595"/>
    </location>
</feature>
<dbReference type="SUPFAM" id="SSF47323">
    <property type="entry name" value="Anticodon-binding domain of a subclass of class I aminoacyl-tRNA synthetases"/>
    <property type="match status" value="1"/>
</dbReference>
<dbReference type="Gene3D" id="3.40.50.620">
    <property type="entry name" value="HUPs"/>
    <property type="match status" value="2"/>
</dbReference>
<evidence type="ECO:0000313" key="15">
    <source>
        <dbReference type="Proteomes" id="UP000033860"/>
    </source>
</evidence>
<evidence type="ECO:0000313" key="14">
    <source>
        <dbReference type="EMBL" id="KKU61800.1"/>
    </source>
</evidence>
<dbReference type="GO" id="GO:0005829">
    <property type="term" value="C:cytosol"/>
    <property type="evidence" value="ECO:0007669"/>
    <property type="project" value="TreeGrafter"/>
</dbReference>
<reference evidence="14 15" key="1">
    <citation type="journal article" date="2015" name="Nature">
        <title>rRNA introns, odd ribosomes, and small enigmatic genomes across a large radiation of phyla.</title>
        <authorList>
            <person name="Brown C.T."/>
            <person name="Hug L.A."/>
            <person name="Thomas B.C."/>
            <person name="Sharon I."/>
            <person name="Castelle C.J."/>
            <person name="Singh A."/>
            <person name="Wilkins M.J."/>
            <person name="Williams K.H."/>
            <person name="Banfield J.F."/>
        </authorList>
    </citation>
    <scope>NUCLEOTIDE SEQUENCE [LARGE SCALE GENOMIC DNA]</scope>
</reference>
<dbReference type="EMBL" id="LCNT01000001">
    <property type="protein sequence ID" value="KKU61800.1"/>
    <property type="molecule type" value="Genomic_DNA"/>
</dbReference>
<dbReference type="InterPro" id="IPR013155">
    <property type="entry name" value="M/V/L/I-tRNA-synth_anticd-bd"/>
</dbReference>
<dbReference type="InterPro" id="IPR009080">
    <property type="entry name" value="tRNAsynth_Ia_anticodon-bd"/>
</dbReference>
<dbReference type="GO" id="GO:0004832">
    <property type="term" value="F:valine-tRNA ligase activity"/>
    <property type="evidence" value="ECO:0007669"/>
    <property type="project" value="UniProtKB-UniRule"/>
</dbReference>
<dbReference type="SUPFAM" id="SSF50677">
    <property type="entry name" value="ValRS/IleRS/LeuRS editing domain"/>
    <property type="match status" value="1"/>
</dbReference>
<evidence type="ECO:0000256" key="10">
    <source>
        <dbReference type="RuleBase" id="RU363035"/>
    </source>
</evidence>
<evidence type="ECO:0000256" key="4">
    <source>
        <dbReference type="ARBA" id="ARBA00022741"/>
    </source>
</evidence>
<sequence>MDKRYQPDLFEDKIYRDWEKSGTFTPKAKGEAYSIIMPPPNANDPLHIGHACFVTLEDIYARFERMRGKSVLWLPGTDHAGIETQYVFEKRLKKEGKSRFDFDRGTLYRMIWDYVEENSGTAIKQMKKLGASADWSRTKFTLDKDVVAMVVDTFKKLYDDGLVYREVRLVNYCTSCGTAFSNLEVKHVERVSPLYYMKYGPFTLATTRPETKFGDTAIEVHPDDKRYQKWIGQEVEVKGLAGKFKMRVIADRRVDRKFGTGVVKVTPAHDFNDFDVYLKHKKEVPGPKQVIGFDGRMNQLAGKYQGLKVMEARKAVVADLTKRGLMEKVDETYRNTIGVCYRCGTTIEPLPLPQFYIKVKPLTQRALRALKEKKVKIFGAGYDKILNHWLKSLDDWNVSRQIVWGIRLPIWYEADKNPEVEVKFLNKDKKLISDQVGELLKNYSLAEIKRGLQSLRAPLTAKFTVSPTSPGENFLQETDTFDTWFSSSQWPLVTLKTSRFKDDFKRFYPTSLMETAYDILIFWVMRMLFMGLYLTGKVPFEKVYLHGLIRDEKGQKMSKSKGNVVDPVEVIQKYGADALRMALVIRSTAGRDKNVGDDDIRGMRNLTNKIWNAARFVIVSNNTHSEHSRSGVAPAAHSGSDSDLKDEKFKKELSGVVKQITDQLEAMKPGLAAETVYFYFWHWFCDECIEQNKQGKISPLALIKGLRVFLKLLHPFVPFVTEAVWRQLPKTEEKLLIGAQWPA</sequence>
<keyword evidence="2" id="KW-0963">Cytoplasm</keyword>
<dbReference type="EC" id="6.1.1.9" evidence="1 9"/>
<dbReference type="Pfam" id="PF00133">
    <property type="entry name" value="tRNA-synt_1"/>
    <property type="match status" value="1"/>
</dbReference>
<keyword evidence="4 10" id="KW-0547">Nucleotide-binding</keyword>
<dbReference type="PANTHER" id="PTHR11946:SF93">
    <property type="entry name" value="VALINE--TRNA LIGASE, CHLOROPLASTIC_MITOCHONDRIAL 2"/>
    <property type="match status" value="1"/>
</dbReference>
<dbReference type="NCBIfam" id="TIGR00422">
    <property type="entry name" value="valS"/>
    <property type="match status" value="1"/>
</dbReference>
<dbReference type="GO" id="GO:0006438">
    <property type="term" value="P:valyl-tRNA aminoacylation"/>
    <property type="evidence" value="ECO:0007669"/>
    <property type="project" value="UniProtKB-UniRule"/>
</dbReference>
<evidence type="ECO:0000256" key="6">
    <source>
        <dbReference type="ARBA" id="ARBA00022917"/>
    </source>
</evidence>
<protein>
    <recommendedName>
        <fullName evidence="1 9">Valine--tRNA ligase</fullName>
        <ecNumber evidence="1 9">6.1.1.9</ecNumber>
    </recommendedName>
</protein>
<dbReference type="NCBIfam" id="NF004349">
    <property type="entry name" value="PRK05729.1"/>
    <property type="match status" value="1"/>
</dbReference>
<dbReference type="GO" id="GO:0005524">
    <property type="term" value="F:ATP binding"/>
    <property type="evidence" value="ECO:0007669"/>
    <property type="project" value="UniProtKB-KW"/>
</dbReference>
<name>A0A0G1UVQ3_9BACT</name>
<gene>
    <name evidence="14" type="ORF">UX85_C0001G0014</name>
</gene>
<dbReference type="InterPro" id="IPR002303">
    <property type="entry name" value="Valyl-tRNA_ligase"/>
</dbReference>
<comment type="caution">
    <text evidence="14">The sequence shown here is derived from an EMBL/GenBank/DDBJ whole genome shotgun (WGS) entry which is preliminary data.</text>
</comment>
<evidence type="ECO:0000256" key="9">
    <source>
        <dbReference type="NCBIfam" id="TIGR00422"/>
    </source>
</evidence>
<evidence type="ECO:0000256" key="5">
    <source>
        <dbReference type="ARBA" id="ARBA00022840"/>
    </source>
</evidence>
<evidence type="ECO:0000256" key="3">
    <source>
        <dbReference type="ARBA" id="ARBA00022598"/>
    </source>
</evidence>
<feature type="domain" description="Methionyl/Valyl/Leucyl/Isoleucyl-tRNA synthetase anticodon-binding" evidence="13">
    <location>
        <begin position="647"/>
        <end position="742"/>
    </location>
</feature>
<dbReference type="PANTHER" id="PTHR11946">
    <property type="entry name" value="VALYL-TRNA SYNTHETASES"/>
    <property type="match status" value="1"/>
</dbReference>
<evidence type="ECO:0000256" key="1">
    <source>
        <dbReference type="ARBA" id="ARBA00013169"/>
    </source>
</evidence>
<keyword evidence="7 10" id="KW-0030">Aminoacyl-tRNA synthetase</keyword>